<dbReference type="InterPro" id="IPR011991">
    <property type="entry name" value="ArsR-like_HTH"/>
</dbReference>
<dbReference type="GO" id="GO:0043565">
    <property type="term" value="F:sequence-specific DNA binding"/>
    <property type="evidence" value="ECO:0007669"/>
    <property type="project" value="InterPro"/>
</dbReference>
<dbReference type="InterPro" id="IPR036388">
    <property type="entry name" value="WH-like_DNA-bd_sf"/>
</dbReference>
<dbReference type="EMBL" id="FNGV01000001">
    <property type="protein sequence ID" value="SDL42493.1"/>
    <property type="molecule type" value="Genomic_DNA"/>
</dbReference>
<evidence type="ECO:0000256" key="3">
    <source>
        <dbReference type="ARBA" id="ARBA00023163"/>
    </source>
</evidence>
<dbReference type="PRINTS" id="PR00033">
    <property type="entry name" value="HTHASNC"/>
</dbReference>
<keyword evidence="3" id="KW-0804">Transcription</keyword>
<dbReference type="Proteomes" id="UP000199440">
    <property type="component" value="Unassembled WGS sequence"/>
</dbReference>
<dbReference type="SUPFAM" id="SSF54909">
    <property type="entry name" value="Dimeric alpha+beta barrel"/>
    <property type="match status" value="1"/>
</dbReference>
<dbReference type="PANTHER" id="PTHR30154:SF34">
    <property type="entry name" value="TRANSCRIPTIONAL REGULATOR AZLB"/>
    <property type="match status" value="1"/>
</dbReference>
<dbReference type="Gene3D" id="1.10.10.10">
    <property type="entry name" value="Winged helix-like DNA-binding domain superfamily/Winged helix DNA-binding domain"/>
    <property type="match status" value="1"/>
</dbReference>
<dbReference type="SMART" id="SM00344">
    <property type="entry name" value="HTH_ASNC"/>
    <property type="match status" value="1"/>
</dbReference>
<dbReference type="InterPro" id="IPR019887">
    <property type="entry name" value="Tscrpt_reg_AsnC/Lrp_C"/>
</dbReference>
<dbReference type="SUPFAM" id="SSF46785">
    <property type="entry name" value="Winged helix' DNA-binding domain"/>
    <property type="match status" value="1"/>
</dbReference>
<sequence length="153" mass="17495">MKNLDATDIEILKILQNDSNITTKELAKEVHLSSTPVFERTKRLEKTGYIKKYIAVLSEEKLNRALTVFCHVKLKEHTKTIGHKFVQDIQSLNAVTECYNISGDYDFLLKVLVRDMKHYQDFVLNQLGSVQNIGSVQSTFAMGKIKHTHAVPF</sequence>
<evidence type="ECO:0000256" key="2">
    <source>
        <dbReference type="ARBA" id="ARBA00023125"/>
    </source>
</evidence>
<evidence type="ECO:0000259" key="4">
    <source>
        <dbReference type="PROSITE" id="PS50956"/>
    </source>
</evidence>
<evidence type="ECO:0000313" key="5">
    <source>
        <dbReference type="EMBL" id="SDL42493.1"/>
    </source>
</evidence>
<dbReference type="AlphaFoldDB" id="A0A1G9K014"/>
<proteinExistence type="predicted"/>
<keyword evidence="6" id="KW-1185">Reference proteome</keyword>
<dbReference type="InterPro" id="IPR011008">
    <property type="entry name" value="Dimeric_a/b-barrel"/>
</dbReference>
<dbReference type="PROSITE" id="PS50956">
    <property type="entry name" value="HTH_ASNC_2"/>
    <property type="match status" value="1"/>
</dbReference>
<feature type="domain" description="HTH asnC-type" evidence="4">
    <location>
        <begin position="4"/>
        <end position="65"/>
    </location>
</feature>
<dbReference type="GO" id="GO:0005829">
    <property type="term" value="C:cytosol"/>
    <property type="evidence" value="ECO:0007669"/>
    <property type="project" value="TreeGrafter"/>
</dbReference>
<dbReference type="Gene3D" id="3.30.70.920">
    <property type="match status" value="1"/>
</dbReference>
<organism evidence="5 6">
    <name type="scientific">Kriegella aquimaris</name>
    <dbReference type="NCBI Taxonomy" id="192904"/>
    <lineage>
        <taxon>Bacteria</taxon>
        <taxon>Pseudomonadati</taxon>
        <taxon>Bacteroidota</taxon>
        <taxon>Flavobacteriia</taxon>
        <taxon>Flavobacteriales</taxon>
        <taxon>Flavobacteriaceae</taxon>
        <taxon>Kriegella</taxon>
    </lineage>
</organism>
<gene>
    <name evidence="5" type="ORF">SAMN04488514_101763</name>
</gene>
<evidence type="ECO:0000256" key="1">
    <source>
        <dbReference type="ARBA" id="ARBA00023015"/>
    </source>
</evidence>
<dbReference type="InterPro" id="IPR036390">
    <property type="entry name" value="WH_DNA-bd_sf"/>
</dbReference>
<dbReference type="STRING" id="192904.SAMN04488514_101763"/>
<dbReference type="GO" id="GO:0006355">
    <property type="term" value="P:regulation of DNA-templated transcription"/>
    <property type="evidence" value="ECO:0007669"/>
    <property type="project" value="UniProtKB-ARBA"/>
</dbReference>
<reference evidence="5 6" key="1">
    <citation type="submission" date="2016-10" db="EMBL/GenBank/DDBJ databases">
        <authorList>
            <person name="de Groot N.N."/>
        </authorList>
    </citation>
    <scope>NUCLEOTIDE SEQUENCE [LARGE SCALE GENOMIC DNA]</scope>
    <source>
        <strain evidence="5 6">DSM 19886</strain>
    </source>
</reference>
<dbReference type="RefSeq" id="WP_089885414.1">
    <property type="nucleotide sequence ID" value="NZ_FNGV01000001.1"/>
</dbReference>
<keyword evidence="2" id="KW-0238">DNA-binding</keyword>
<protein>
    <submittedName>
        <fullName evidence="5">Lrp/AsnC family transcriptional regulator, leucine-responsive regulatory protein</fullName>
    </submittedName>
</protein>
<evidence type="ECO:0000313" key="6">
    <source>
        <dbReference type="Proteomes" id="UP000199440"/>
    </source>
</evidence>
<dbReference type="PANTHER" id="PTHR30154">
    <property type="entry name" value="LEUCINE-RESPONSIVE REGULATORY PROTEIN"/>
    <property type="match status" value="1"/>
</dbReference>
<dbReference type="InterPro" id="IPR019888">
    <property type="entry name" value="Tscrpt_reg_AsnC-like"/>
</dbReference>
<dbReference type="CDD" id="cd00090">
    <property type="entry name" value="HTH_ARSR"/>
    <property type="match status" value="1"/>
</dbReference>
<dbReference type="Pfam" id="PF13412">
    <property type="entry name" value="HTH_24"/>
    <property type="match status" value="1"/>
</dbReference>
<dbReference type="InterPro" id="IPR000485">
    <property type="entry name" value="AsnC-type_HTH_dom"/>
</dbReference>
<keyword evidence="1" id="KW-0805">Transcription regulation</keyword>
<dbReference type="GO" id="GO:0043200">
    <property type="term" value="P:response to amino acid"/>
    <property type="evidence" value="ECO:0007669"/>
    <property type="project" value="TreeGrafter"/>
</dbReference>
<dbReference type="Pfam" id="PF01037">
    <property type="entry name" value="AsnC_trans_reg"/>
    <property type="match status" value="1"/>
</dbReference>
<dbReference type="OrthoDB" id="9800326at2"/>
<accession>A0A1G9K014</accession>
<name>A0A1G9K014_9FLAO</name>